<comment type="similarity">
    <text evidence="23">Belongs to the G-protein coupled receptor 1 family.</text>
</comment>
<evidence type="ECO:0000256" key="16">
    <source>
        <dbReference type="ARBA" id="ARBA00023180"/>
    </source>
</evidence>
<protein>
    <recommendedName>
        <fullName evidence="20">Opsin-3</fullName>
    </recommendedName>
    <alternativeName>
        <fullName evidence="22">Encephalopsin</fullName>
    </alternativeName>
    <alternativeName>
        <fullName evidence="21">Panopsin</fullName>
    </alternativeName>
</protein>
<evidence type="ECO:0000313" key="27">
    <source>
        <dbReference type="EMBL" id="KAJ7342089.1"/>
    </source>
</evidence>
<dbReference type="GO" id="GO:0009893">
    <property type="term" value="P:positive regulation of metabolic process"/>
    <property type="evidence" value="ECO:0007669"/>
    <property type="project" value="UniProtKB-ARBA"/>
</dbReference>
<name>A0A9Q0Y467_9SAUR</name>
<dbReference type="GO" id="GO:0005886">
    <property type="term" value="C:plasma membrane"/>
    <property type="evidence" value="ECO:0007669"/>
    <property type="project" value="UniProtKB-SubCell"/>
</dbReference>
<evidence type="ECO:0000256" key="8">
    <source>
        <dbReference type="ARBA" id="ARBA00022925"/>
    </source>
</evidence>
<feature type="transmembrane region" description="Helical" evidence="25">
    <location>
        <begin position="203"/>
        <end position="224"/>
    </location>
</feature>
<dbReference type="InterPro" id="IPR027430">
    <property type="entry name" value="Retinal_BS"/>
</dbReference>
<keyword evidence="28" id="KW-1185">Reference proteome</keyword>
<keyword evidence="7 23" id="KW-0812">Transmembrane</keyword>
<dbReference type="Gene3D" id="1.20.1070.10">
    <property type="entry name" value="Rhodopsin 7-helix transmembrane proteins"/>
    <property type="match status" value="1"/>
</dbReference>
<dbReference type="PROSITE" id="PS00237">
    <property type="entry name" value="G_PROTEIN_RECEP_F1_1"/>
    <property type="match status" value="1"/>
</dbReference>
<evidence type="ECO:0000256" key="25">
    <source>
        <dbReference type="SAM" id="Phobius"/>
    </source>
</evidence>
<evidence type="ECO:0000256" key="10">
    <source>
        <dbReference type="ARBA" id="ARBA00022991"/>
    </source>
</evidence>
<accession>A0A9Q0Y467</accession>
<keyword evidence="17 23" id="KW-0807">Transducer</keyword>
<dbReference type="PANTHER" id="PTHR24240">
    <property type="entry name" value="OPSIN"/>
    <property type="match status" value="1"/>
</dbReference>
<keyword evidence="18" id="KW-0449">Lipoprotein</keyword>
<dbReference type="Proteomes" id="UP001142489">
    <property type="component" value="Unassembled WGS sequence"/>
</dbReference>
<evidence type="ECO:0000313" key="28">
    <source>
        <dbReference type="Proteomes" id="UP001142489"/>
    </source>
</evidence>
<feature type="compositionally biased region" description="Low complexity" evidence="24">
    <location>
        <begin position="1"/>
        <end position="14"/>
    </location>
</feature>
<dbReference type="GO" id="GO:0007602">
    <property type="term" value="P:phototransduction"/>
    <property type="evidence" value="ECO:0007669"/>
    <property type="project" value="UniProtKB-KW"/>
</dbReference>
<keyword evidence="5" id="KW-0600">Photoreceptor protein</keyword>
<dbReference type="SUPFAM" id="SSF81321">
    <property type="entry name" value="Family A G protein-coupled receptor-like"/>
    <property type="match status" value="1"/>
</dbReference>
<dbReference type="InterPro" id="IPR017452">
    <property type="entry name" value="GPCR_Rhodpsn_7TM"/>
</dbReference>
<evidence type="ECO:0000256" key="7">
    <source>
        <dbReference type="ARBA" id="ARBA00022692"/>
    </source>
</evidence>
<dbReference type="InterPro" id="IPR050125">
    <property type="entry name" value="GPCR_opsins"/>
</dbReference>
<keyword evidence="16" id="KW-0325">Glycoprotein</keyword>
<dbReference type="GO" id="GO:0009881">
    <property type="term" value="F:photoreceptor activity"/>
    <property type="evidence" value="ECO:0007669"/>
    <property type="project" value="UniProtKB-KW"/>
</dbReference>
<dbReference type="EMBL" id="JAPFRF010000002">
    <property type="protein sequence ID" value="KAJ7342089.1"/>
    <property type="molecule type" value="Genomic_DNA"/>
</dbReference>
<dbReference type="FunFam" id="1.20.1070.10:FF:000225">
    <property type="entry name" value="Opsin 3"/>
    <property type="match status" value="1"/>
</dbReference>
<keyword evidence="6" id="KW-0716">Sensory transduction</keyword>
<evidence type="ECO:0000256" key="4">
    <source>
        <dbReference type="ARBA" id="ARBA00022490"/>
    </source>
</evidence>
<keyword evidence="14" id="KW-1015">Disulfide bond</keyword>
<feature type="transmembrane region" description="Helical" evidence="25">
    <location>
        <begin position="120"/>
        <end position="138"/>
    </location>
</feature>
<evidence type="ECO:0000256" key="14">
    <source>
        <dbReference type="ARBA" id="ARBA00023157"/>
    </source>
</evidence>
<evidence type="ECO:0000259" key="26">
    <source>
        <dbReference type="PROSITE" id="PS50262"/>
    </source>
</evidence>
<evidence type="ECO:0000256" key="3">
    <source>
        <dbReference type="ARBA" id="ARBA00022475"/>
    </source>
</evidence>
<dbReference type="Pfam" id="PF00001">
    <property type="entry name" value="7tm_1"/>
    <property type="match status" value="1"/>
</dbReference>
<evidence type="ECO:0000256" key="2">
    <source>
        <dbReference type="ARBA" id="ARBA00004651"/>
    </source>
</evidence>
<keyword evidence="12 25" id="KW-0472">Membrane</keyword>
<feature type="transmembrane region" description="Helical" evidence="25">
    <location>
        <begin position="44"/>
        <end position="67"/>
    </location>
</feature>
<dbReference type="PROSITE" id="PS00238">
    <property type="entry name" value="OPSIN"/>
    <property type="match status" value="1"/>
</dbReference>
<evidence type="ECO:0000256" key="22">
    <source>
        <dbReference type="ARBA" id="ARBA00083377"/>
    </source>
</evidence>
<evidence type="ECO:0000256" key="9">
    <source>
        <dbReference type="ARBA" id="ARBA00022989"/>
    </source>
</evidence>
<keyword evidence="8" id="KW-0681">Retinal protein</keyword>
<feature type="transmembrane region" description="Helical" evidence="25">
    <location>
        <begin position="258"/>
        <end position="281"/>
    </location>
</feature>
<evidence type="ECO:0000256" key="21">
    <source>
        <dbReference type="ARBA" id="ARBA00079531"/>
    </source>
</evidence>
<evidence type="ECO:0000256" key="19">
    <source>
        <dbReference type="ARBA" id="ARBA00062265"/>
    </source>
</evidence>
<evidence type="ECO:0000256" key="1">
    <source>
        <dbReference type="ARBA" id="ARBA00004496"/>
    </source>
</evidence>
<organism evidence="27 28">
    <name type="scientific">Phrynocephalus forsythii</name>
    <dbReference type="NCBI Taxonomy" id="171643"/>
    <lineage>
        <taxon>Eukaryota</taxon>
        <taxon>Metazoa</taxon>
        <taxon>Chordata</taxon>
        <taxon>Craniata</taxon>
        <taxon>Vertebrata</taxon>
        <taxon>Euteleostomi</taxon>
        <taxon>Lepidosauria</taxon>
        <taxon>Squamata</taxon>
        <taxon>Bifurcata</taxon>
        <taxon>Unidentata</taxon>
        <taxon>Episquamata</taxon>
        <taxon>Toxicofera</taxon>
        <taxon>Iguania</taxon>
        <taxon>Acrodonta</taxon>
        <taxon>Agamidae</taxon>
        <taxon>Agaminae</taxon>
        <taxon>Phrynocephalus</taxon>
    </lineage>
</organism>
<evidence type="ECO:0000256" key="24">
    <source>
        <dbReference type="SAM" id="MobiDB-lite"/>
    </source>
</evidence>
<evidence type="ECO:0000256" key="5">
    <source>
        <dbReference type="ARBA" id="ARBA00022543"/>
    </source>
</evidence>
<evidence type="ECO:0000256" key="18">
    <source>
        <dbReference type="ARBA" id="ARBA00023288"/>
    </source>
</evidence>
<feature type="transmembrane region" description="Helical" evidence="25">
    <location>
        <begin position="79"/>
        <end position="100"/>
    </location>
</feature>
<evidence type="ECO:0000256" key="12">
    <source>
        <dbReference type="ARBA" id="ARBA00023136"/>
    </source>
</evidence>
<dbReference type="OrthoDB" id="2105199at2759"/>
<feature type="transmembrane region" description="Helical" evidence="25">
    <location>
        <begin position="158"/>
        <end position="177"/>
    </location>
</feature>
<dbReference type="AlphaFoldDB" id="A0A9Q0Y467"/>
<feature type="domain" description="G-protein coupled receptors family 1 profile" evidence="26">
    <location>
        <begin position="59"/>
        <end position="310"/>
    </location>
</feature>
<dbReference type="CDD" id="cd15078">
    <property type="entry name" value="7tmA_Encephalopsin"/>
    <property type="match status" value="1"/>
</dbReference>
<comment type="subcellular location">
    <subcellularLocation>
        <location evidence="2">Cell membrane</location>
        <topology evidence="2">Multi-pass membrane protein</topology>
    </subcellularLocation>
    <subcellularLocation>
        <location evidence="1">Cytoplasm</location>
    </subcellularLocation>
</comment>
<evidence type="ECO:0000256" key="23">
    <source>
        <dbReference type="RuleBase" id="RU000688"/>
    </source>
</evidence>
<keyword evidence="11 23" id="KW-0297">G-protein coupled receptor</keyword>
<evidence type="ECO:0000256" key="15">
    <source>
        <dbReference type="ARBA" id="ARBA00023170"/>
    </source>
</evidence>
<keyword evidence="9 25" id="KW-1133">Transmembrane helix</keyword>
<comment type="subunit">
    <text evidence="19">Interacts with MC1R; the interaction results in a decrease in MC1R-mediated cAMP signaling and ultimately a decrease in melanin production in melanocytes.</text>
</comment>
<feature type="region of interest" description="Disordered" evidence="24">
    <location>
        <begin position="1"/>
        <end position="32"/>
    </location>
</feature>
<keyword evidence="3" id="KW-1003">Cell membrane</keyword>
<dbReference type="PRINTS" id="PR00237">
    <property type="entry name" value="GPCRRHODOPSN"/>
</dbReference>
<evidence type="ECO:0000256" key="13">
    <source>
        <dbReference type="ARBA" id="ARBA00023139"/>
    </source>
</evidence>
<comment type="caution">
    <text evidence="27">The sequence shown here is derived from an EMBL/GenBank/DDBJ whole genome shotgun (WGS) entry which is preliminary data.</text>
</comment>
<proteinExistence type="inferred from homology"/>
<feature type="transmembrane region" description="Helical" evidence="25">
    <location>
        <begin position="293"/>
        <end position="313"/>
    </location>
</feature>
<keyword evidence="13" id="KW-0564">Palmitate</keyword>
<reference evidence="27" key="1">
    <citation type="journal article" date="2023" name="DNA Res.">
        <title>Chromosome-level genome assembly of Phrynocephalus forsythii using third-generation DNA sequencing and Hi-C analysis.</title>
        <authorList>
            <person name="Qi Y."/>
            <person name="Zhao W."/>
            <person name="Zhao Y."/>
            <person name="Niu C."/>
            <person name="Cao S."/>
            <person name="Zhang Y."/>
        </authorList>
    </citation>
    <scope>NUCLEOTIDE SEQUENCE</scope>
    <source>
        <tissue evidence="27">Muscle</tissue>
    </source>
</reference>
<dbReference type="GO" id="GO:0005737">
    <property type="term" value="C:cytoplasm"/>
    <property type="evidence" value="ECO:0007669"/>
    <property type="project" value="UniProtKB-SubCell"/>
</dbReference>
<dbReference type="GO" id="GO:0009637">
    <property type="term" value="P:response to blue light"/>
    <property type="evidence" value="ECO:0007669"/>
    <property type="project" value="UniProtKB-ARBA"/>
</dbReference>
<keyword evidence="15 23" id="KW-0675">Receptor</keyword>
<evidence type="ECO:0000256" key="17">
    <source>
        <dbReference type="ARBA" id="ARBA00023224"/>
    </source>
</evidence>
<evidence type="ECO:0000256" key="11">
    <source>
        <dbReference type="ARBA" id="ARBA00023040"/>
    </source>
</evidence>
<sequence>MYSGNSSKRGSSSSLEPTRGEPGGQAGEEAAAGAPPFSAGTYELLALLIATIGLLGLCNNLLVLVLYARFKRLRTPTHLFLVNISLSDLLVSLFGVSFTFCSCLQRHWVWDAAGCAWDGFSNSLFGIVSIMTLTVLAYERYIRVVHARVIDFSWSWRAITYIWLYSLAWTGAPLLGWNHYALEIHGLGCSVDWRSREPNDSSFVLFFFLGCLAAPVGIMAYCYGHILYAVRMLRGVEDLHTIQVIKILRYEKKVAKMCFLMITTFLVCWMPYAVVSLLVAYGYGHLITPTVAIVPSFFAKSSTAYNPVIYIFMNRKFRRCLMQLLCVRVLRLRRSLKKRPVEENHKPIRPIVMSQKAGDRPKKKVTFSSSSVIFIITSDDSQQMEDSTKHTGTKINVIQVKPL</sequence>
<dbReference type="GO" id="GO:0004930">
    <property type="term" value="F:G protein-coupled receptor activity"/>
    <property type="evidence" value="ECO:0007669"/>
    <property type="project" value="UniProtKB-KW"/>
</dbReference>
<evidence type="ECO:0000256" key="6">
    <source>
        <dbReference type="ARBA" id="ARBA00022606"/>
    </source>
</evidence>
<keyword evidence="4" id="KW-0963">Cytoplasm</keyword>
<dbReference type="InterPro" id="IPR000276">
    <property type="entry name" value="GPCR_Rhodpsn"/>
</dbReference>
<evidence type="ECO:0000256" key="20">
    <source>
        <dbReference type="ARBA" id="ARBA00072211"/>
    </source>
</evidence>
<keyword evidence="10" id="KW-0157">Chromophore</keyword>
<gene>
    <name evidence="27" type="ORF">JRQ81_008813</name>
</gene>
<dbReference type="PROSITE" id="PS50262">
    <property type="entry name" value="G_PROTEIN_RECEP_F1_2"/>
    <property type="match status" value="1"/>
</dbReference>